<dbReference type="Gene3D" id="2.170.130.10">
    <property type="entry name" value="TonB-dependent receptor, plug domain"/>
    <property type="match status" value="1"/>
</dbReference>
<evidence type="ECO:0000256" key="6">
    <source>
        <dbReference type="ARBA" id="ARBA00023237"/>
    </source>
</evidence>
<sequence>MNQAMRKLCKLCLLAAFFVLAPPEVLAQTIAKGQVFDSTNEPIIGATVVEKGNTKNATVTDFDGNFKLKLQKAKVVVISYIGMLPQEVSASENMKVIMKDDAASLEEVVVLGYTSKARKDLTGSVGSVSGVKLAEVPVASAGEALQGKIAGVQVSTVDGAPGADIYIKIRGGAALGQNNQPLYIVDGFQQDNINDIPPTDIQSIDVLKDASLTAIYGARGGNGVVVVTTKSAQQGKVKVEFNAYAQARRLAGKQEMLNSYEFVRYQRDWAYNNKTNTYAFRTNFGNPSDMDIYKNAVTHDWQDELMGGTPITQMYNATVNGGNDRLRFSTSLTHHDEKGVIEGSGVRRTNMNTKIFVQLSPRVRLTLNPRLTYRRDMGAGADGIGTGGLVGVLRYRPTNGYREFTFNKEEALIYNQERYWMLASPKDDIDQNYQKKHSYSFTNQASLSWEIIDGLTFRTDFAQFWGFSDTNRFWGYLTDTAHSNEDMPVARITDVKRNKYTWTNTLNYAFTYKDDHNFSFLIGHEMFDDQKRTNVQTSRYFPQLITPQKAFDNMGLGSAYTATSTVTTPDRMLSFFGQANYNFKHKYLLSLTMRADGSTKFAPGHQWGYFPSVSGAWVLSEEEWWNKNIFSNFKIRAAYGLAGNNDIGDDMWRYQYAINASGGPSWGENTLTENGEAYYAASKTFPNEKIKWETTVNRNLAFDISMFKGRLSITPEFYWNTTRDMLYTSLIPTTTGYSQQVQNVGQVTNKGIELTINYQLFQKKDFDLSVNATLGFNKTKVDKLNSEDTQIWSNSKNARSGWNPQYDDFCLRVGEEIGLIYGFVYDGIYTFDDFERDGFTYRLKEGVVNGLYYQNTDTGVNNVHPGDPKFKDLNGDGQIDENDRTVIGNTNPRLQGGFGFSGSWKNFDFNANFVYFLNFDVLNATKYRLSSSTGNSTTSPLNVLSDFDYDNRWVYFGDIYNTNADGTQSLYWMSEQLVNNSQKYEYLNEYERINANKTLWNPMRIATDYTTSYSVEDGSFLRLQNVTVGYTLPKKLTNKWGVERLRIYFTGSNLFCITNYSGYDPEVDIQSGLTPSVDYNRYPRSRAYLLGINLSF</sequence>
<evidence type="ECO:0000256" key="3">
    <source>
        <dbReference type="ARBA" id="ARBA00022452"/>
    </source>
</evidence>
<name>A0A9D5P6V8_XYLRU</name>
<keyword evidence="6 7" id="KW-0998">Cell outer membrane</keyword>
<feature type="chain" id="PRO_5039065575" evidence="8">
    <location>
        <begin position="28"/>
        <end position="1096"/>
    </location>
</feature>
<dbReference type="PROSITE" id="PS52016">
    <property type="entry name" value="TONB_DEPENDENT_REC_3"/>
    <property type="match status" value="1"/>
</dbReference>
<evidence type="ECO:0000256" key="8">
    <source>
        <dbReference type="SAM" id="SignalP"/>
    </source>
</evidence>
<dbReference type="SUPFAM" id="SSF49464">
    <property type="entry name" value="Carboxypeptidase regulatory domain-like"/>
    <property type="match status" value="1"/>
</dbReference>
<dbReference type="NCBIfam" id="TIGR04057">
    <property type="entry name" value="SusC_RagA_signa"/>
    <property type="match status" value="1"/>
</dbReference>
<dbReference type="InterPro" id="IPR036942">
    <property type="entry name" value="Beta-barrel_TonB_sf"/>
</dbReference>
<comment type="similarity">
    <text evidence="7">Belongs to the TonB-dependent receptor family.</text>
</comment>
<comment type="caution">
    <text evidence="10">The sequence shown here is derived from an EMBL/GenBank/DDBJ whole genome shotgun (WGS) entry which is preliminary data.</text>
</comment>
<dbReference type="InterPro" id="IPR012910">
    <property type="entry name" value="Plug_dom"/>
</dbReference>
<keyword evidence="10" id="KW-0675">Receptor</keyword>
<dbReference type="InterPro" id="IPR037066">
    <property type="entry name" value="Plug_dom_sf"/>
</dbReference>
<evidence type="ECO:0000256" key="7">
    <source>
        <dbReference type="PROSITE-ProRule" id="PRU01360"/>
    </source>
</evidence>
<dbReference type="SUPFAM" id="SSF56935">
    <property type="entry name" value="Porins"/>
    <property type="match status" value="1"/>
</dbReference>
<dbReference type="EMBL" id="SUYC01000004">
    <property type="protein sequence ID" value="MBE6270176.1"/>
    <property type="molecule type" value="Genomic_DNA"/>
</dbReference>
<organism evidence="10 11">
    <name type="scientific">Xylanibacter ruminicola</name>
    <name type="common">Prevotella ruminicola</name>
    <dbReference type="NCBI Taxonomy" id="839"/>
    <lineage>
        <taxon>Bacteria</taxon>
        <taxon>Pseudomonadati</taxon>
        <taxon>Bacteroidota</taxon>
        <taxon>Bacteroidia</taxon>
        <taxon>Bacteroidales</taxon>
        <taxon>Prevotellaceae</taxon>
        <taxon>Xylanibacter</taxon>
    </lineage>
</organism>
<evidence type="ECO:0000313" key="11">
    <source>
        <dbReference type="Proteomes" id="UP000806522"/>
    </source>
</evidence>
<reference evidence="10" key="1">
    <citation type="submission" date="2019-04" db="EMBL/GenBank/DDBJ databases">
        <title>Evolution of Biomass-Degrading Anaerobic Consortia Revealed by Metagenomics.</title>
        <authorList>
            <person name="Peng X."/>
        </authorList>
    </citation>
    <scope>NUCLEOTIDE SEQUENCE</scope>
    <source>
        <strain evidence="10">SIG140</strain>
    </source>
</reference>
<gene>
    <name evidence="10" type="ORF">E7101_04420</name>
</gene>
<protein>
    <submittedName>
        <fullName evidence="10">TonB-dependent receptor</fullName>
    </submittedName>
</protein>
<dbReference type="InterPro" id="IPR008969">
    <property type="entry name" value="CarboxyPept-like_regulatory"/>
</dbReference>
<proteinExistence type="inferred from homology"/>
<evidence type="ECO:0000313" key="10">
    <source>
        <dbReference type="EMBL" id="MBE6270176.1"/>
    </source>
</evidence>
<dbReference type="Gene3D" id="2.60.40.1120">
    <property type="entry name" value="Carboxypeptidase-like, regulatory domain"/>
    <property type="match status" value="1"/>
</dbReference>
<dbReference type="Pfam" id="PF07715">
    <property type="entry name" value="Plug"/>
    <property type="match status" value="1"/>
</dbReference>
<dbReference type="InterPro" id="IPR023996">
    <property type="entry name" value="TonB-dep_OMP_SusC/RagA"/>
</dbReference>
<keyword evidence="5 7" id="KW-0472">Membrane</keyword>
<evidence type="ECO:0000256" key="5">
    <source>
        <dbReference type="ARBA" id="ARBA00023136"/>
    </source>
</evidence>
<dbReference type="NCBIfam" id="TIGR04056">
    <property type="entry name" value="OMP_RagA_SusC"/>
    <property type="match status" value="1"/>
</dbReference>
<dbReference type="Proteomes" id="UP000806522">
    <property type="component" value="Unassembled WGS sequence"/>
</dbReference>
<dbReference type="GO" id="GO:0009279">
    <property type="term" value="C:cell outer membrane"/>
    <property type="evidence" value="ECO:0007669"/>
    <property type="project" value="UniProtKB-SubCell"/>
</dbReference>
<dbReference type="InterPro" id="IPR039426">
    <property type="entry name" value="TonB-dep_rcpt-like"/>
</dbReference>
<evidence type="ECO:0000256" key="4">
    <source>
        <dbReference type="ARBA" id="ARBA00022692"/>
    </source>
</evidence>
<accession>A0A9D5P6V8</accession>
<comment type="subcellular location">
    <subcellularLocation>
        <location evidence="1 7">Cell outer membrane</location>
        <topology evidence="1 7">Multi-pass membrane protein</topology>
    </subcellularLocation>
</comment>
<keyword evidence="8" id="KW-0732">Signal</keyword>
<evidence type="ECO:0000256" key="1">
    <source>
        <dbReference type="ARBA" id="ARBA00004571"/>
    </source>
</evidence>
<feature type="signal peptide" evidence="8">
    <location>
        <begin position="1"/>
        <end position="27"/>
    </location>
</feature>
<dbReference type="InterPro" id="IPR023997">
    <property type="entry name" value="TonB-dep_OMP_SusC/RagA_CS"/>
</dbReference>
<keyword evidence="2 7" id="KW-0813">Transport</keyword>
<keyword evidence="3 7" id="KW-1134">Transmembrane beta strand</keyword>
<evidence type="ECO:0000259" key="9">
    <source>
        <dbReference type="Pfam" id="PF07715"/>
    </source>
</evidence>
<evidence type="ECO:0000256" key="2">
    <source>
        <dbReference type="ARBA" id="ARBA00022448"/>
    </source>
</evidence>
<dbReference type="AlphaFoldDB" id="A0A9D5P6V8"/>
<dbReference type="Gene3D" id="2.40.170.20">
    <property type="entry name" value="TonB-dependent receptor, beta-barrel domain"/>
    <property type="match status" value="1"/>
</dbReference>
<feature type="domain" description="TonB-dependent receptor plug" evidence="9">
    <location>
        <begin position="119"/>
        <end position="224"/>
    </location>
</feature>
<dbReference type="Pfam" id="PF13715">
    <property type="entry name" value="CarbopepD_reg_2"/>
    <property type="match status" value="1"/>
</dbReference>
<keyword evidence="4 7" id="KW-0812">Transmembrane</keyword>